<evidence type="ECO:0000256" key="2">
    <source>
        <dbReference type="ARBA" id="ARBA00022980"/>
    </source>
</evidence>
<dbReference type="OrthoDB" id="120976at2759"/>
<keyword evidence="5" id="KW-1133">Transmembrane helix</keyword>
<dbReference type="InterPro" id="IPR007111">
    <property type="entry name" value="NACHT_NTPase"/>
</dbReference>
<feature type="transmembrane region" description="Helical" evidence="5">
    <location>
        <begin position="145"/>
        <end position="175"/>
    </location>
</feature>
<keyword evidence="5" id="KW-0812">Transmembrane</keyword>
<dbReference type="InterPro" id="IPR036394">
    <property type="entry name" value="Ribosomal_uL22_sf"/>
</dbReference>
<proteinExistence type="inferred from homology"/>
<dbReference type="GO" id="GO:0003735">
    <property type="term" value="F:structural constituent of ribosome"/>
    <property type="evidence" value="ECO:0007669"/>
    <property type="project" value="InterPro"/>
</dbReference>
<evidence type="ECO:0000256" key="4">
    <source>
        <dbReference type="RuleBase" id="RU004005"/>
    </source>
</evidence>
<dbReference type="PANTHER" id="PTHR46844:SF1">
    <property type="entry name" value="SLR5058 PROTEIN"/>
    <property type="match status" value="1"/>
</dbReference>
<evidence type="ECO:0000256" key="1">
    <source>
        <dbReference type="ARBA" id="ARBA00009451"/>
    </source>
</evidence>
<dbReference type="Gene3D" id="3.40.50.300">
    <property type="entry name" value="P-loop containing nucleotide triphosphate hydrolases"/>
    <property type="match status" value="1"/>
</dbReference>
<protein>
    <recommendedName>
        <fullName evidence="6">NACHT domain-containing protein</fullName>
    </recommendedName>
</protein>
<keyword evidence="5" id="KW-0472">Membrane</keyword>
<comment type="similarity">
    <text evidence="1 4">Belongs to the universal ribosomal protein uL22 family.</text>
</comment>
<dbReference type="Pfam" id="PF05729">
    <property type="entry name" value="NACHT"/>
    <property type="match status" value="1"/>
</dbReference>
<feature type="transmembrane region" description="Helical" evidence="5">
    <location>
        <begin position="195"/>
        <end position="222"/>
    </location>
</feature>
<feature type="domain" description="NACHT" evidence="6">
    <location>
        <begin position="540"/>
        <end position="729"/>
    </location>
</feature>
<dbReference type="Pfam" id="PF00237">
    <property type="entry name" value="Ribosomal_L22"/>
    <property type="match status" value="1"/>
</dbReference>
<evidence type="ECO:0000256" key="5">
    <source>
        <dbReference type="SAM" id="Phobius"/>
    </source>
</evidence>
<dbReference type="SUPFAM" id="SSF52540">
    <property type="entry name" value="P-loop containing nucleoside triphosphate hydrolases"/>
    <property type="match status" value="1"/>
</dbReference>
<dbReference type="GO" id="GO:1990904">
    <property type="term" value="C:ribonucleoprotein complex"/>
    <property type="evidence" value="ECO:0007669"/>
    <property type="project" value="UniProtKB-KW"/>
</dbReference>
<dbReference type="InterPro" id="IPR001063">
    <property type="entry name" value="Ribosomal_uL22"/>
</dbReference>
<dbReference type="STRING" id="400682.A0A1X7TZE5"/>
<organism evidence="7">
    <name type="scientific">Amphimedon queenslandica</name>
    <name type="common">Sponge</name>
    <dbReference type="NCBI Taxonomy" id="400682"/>
    <lineage>
        <taxon>Eukaryota</taxon>
        <taxon>Metazoa</taxon>
        <taxon>Porifera</taxon>
        <taxon>Demospongiae</taxon>
        <taxon>Heteroscleromorpha</taxon>
        <taxon>Haplosclerida</taxon>
        <taxon>Niphatidae</taxon>
        <taxon>Amphimedon</taxon>
    </lineage>
</organism>
<dbReference type="PANTHER" id="PTHR46844">
    <property type="entry name" value="SLR5058 PROTEIN"/>
    <property type="match status" value="1"/>
</dbReference>
<keyword evidence="3 4" id="KW-0687">Ribonucleoprotein</keyword>
<dbReference type="InParanoid" id="A0A1X7TZE5"/>
<sequence length="1472" mass="168667">MTSVASTTTPVSTVQEQAPPYREFYGRCEQVKTSPQKLNLVAKVIRRMKVVDALVQLEYSDKKVATFIKDTIKETQRNAIQIHKANPDNLYVSASYVGKGTYLKRIRYHGKGQSGKMYKYYSHYFLKLREGPPPVKKKKSKRCDLATALALSHVFLMIILLMNHFIHLIGIISYYCYSQLHYTTGTAVKQVLYSLMLLHFAVYSTNMTSSSFYLIIFLLLLLSGDIELNPGPGNPREVLQIHSYDLTRTVASNCYELTSALYAKDLIPHGTKEEIITTTALSNDQRAARLVLAIEGRLESSLDQQQYLINICGVLRNQRDRQLKDIAKSILHQLGQSTVTPMGTSHASLSSSMEHTSTIAKCWQWFCKMMCRNNNNEQPRQEQGIIELQQTNLTVSQPTLGQSVQSLVHDYTDTPSFVDSDIEESVQSLVHDDTDTPSIADSLHHDSHLVEPVPNDVLEYAEIMRQKYNAELIVATDWPPRVGKDFFGRLALVEKDRFVSQVETAWYLLRGQIDRIPRLHGNREITVKNILAPSKNKDSLRVVIDGPPGIGKTTLCRKLLNMWSNGSLVHQHYDLVLYCPLRNAKIAEAKTIADLFIYRSSAHAMSSIAEWFENNHGKGLLIFFDGWDELSEQFRQSSLATSIIHREMLFHCSVIVTSRSYASSSLLEMSSLSKHIQVCGFSEKQIANVIRETLEDSVDSHLAMKLINDLEIRGDVKSLCYVPLVCSMVILVYRKEGGHLPTTLTQLYENFILQTIRRHVKRHDINPRTLGSLSSLPPELAKHFLELCRIAYTNLASTQMTFSSHQLQSLSEEDYLGLMTTFMEYDEEKYQFLHLSIQEFLAAWWIAKHEEKTEEVFKDHFDNDHFRMCLRFVAGLTHLEHESYQQYFNAKQLGLQYMEEASTEFENCSHSEFYLNPAIKPVLYDIYDDLLFYTYLSICFDEFPILLIQLIYESQNTKLCQVLAQSIANQSFCLDRATLSLFDWLCLSYFIDNSNTKWNHLDLGALNEQKMNTFTSGLTNGSLTSNLLECILYMNGVDDGIALAKKISFFCIKECYFYCHIEAHYNTYLILLQLFKFSQLKILHFHLISNSPEFAVANKPIDASMELENCIEKNTTVQEMRIKTNHDAFLDTVTAVIKGVTKNKTITSFRVHLYSTNIPEGIFEQLLIKNTTIKALSLNVGSSSLLHTQDSDTPSLKIKEINMPLKALEIRGFTTSQPLLPQGDGLHCLIHVQPYSHPLQLIFSSHPNLCVLEVSLDTEESVCELLTILQNNTTLKALKVNITILTTNVYINVQNMLRLNQTLSYFEIFGQNEHSYYTLYYFPPSYIKYNTSLQSVHISISTTEEVKSAFDAISHMKYLTEINFELDSQVNGTHFILAVMGMLQSSTTIRQLRIKCTKDNDFLLSIDHWRETTQHFYETVFTHPSIEYIQIVAKDEKEILNDFLEEHKRLLLSKHEQEQPYRQLPIVIHSYS</sequence>
<dbReference type="GO" id="GO:0006412">
    <property type="term" value="P:translation"/>
    <property type="evidence" value="ECO:0007669"/>
    <property type="project" value="InterPro"/>
</dbReference>
<accession>A0A1X7TZE5</accession>
<reference evidence="7" key="1">
    <citation type="submission" date="2017-05" db="UniProtKB">
        <authorList>
            <consortium name="EnsemblMetazoa"/>
        </authorList>
    </citation>
    <scope>IDENTIFICATION</scope>
</reference>
<evidence type="ECO:0000256" key="3">
    <source>
        <dbReference type="ARBA" id="ARBA00023274"/>
    </source>
</evidence>
<dbReference type="PROSITE" id="PS50837">
    <property type="entry name" value="NACHT"/>
    <property type="match status" value="1"/>
</dbReference>
<dbReference type="SUPFAM" id="SSF54843">
    <property type="entry name" value="Ribosomal protein L22"/>
    <property type="match status" value="1"/>
</dbReference>
<dbReference type="Gene3D" id="3.90.470.10">
    <property type="entry name" value="Ribosomal protein L22/L17"/>
    <property type="match status" value="1"/>
</dbReference>
<evidence type="ECO:0000313" key="7">
    <source>
        <dbReference type="EnsemblMetazoa" id="Aqu2.1.20695_001"/>
    </source>
</evidence>
<evidence type="ECO:0000259" key="6">
    <source>
        <dbReference type="PROSITE" id="PS50837"/>
    </source>
</evidence>
<dbReference type="GO" id="GO:0005840">
    <property type="term" value="C:ribosome"/>
    <property type="evidence" value="ECO:0007669"/>
    <property type="project" value="UniProtKB-KW"/>
</dbReference>
<dbReference type="InterPro" id="IPR027417">
    <property type="entry name" value="P-loop_NTPase"/>
</dbReference>
<name>A0A1X7TZE5_AMPQE</name>
<dbReference type="EnsemblMetazoa" id="Aqu2.1.20695_001">
    <property type="protein sequence ID" value="Aqu2.1.20695_001"/>
    <property type="gene ID" value="Aqu2.1.20695"/>
</dbReference>
<keyword evidence="2 4" id="KW-0689">Ribosomal protein</keyword>